<evidence type="ECO:0000256" key="2">
    <source>
        <dbReference type="SAM" id="Phobius"/>
    </source>
</evidence>
<evidence type="ECO:0000259" key="5">
    <source>
        <dbReference type="Pfam" id="PF26449"/>
    </source>
</evidence>
<dbReference type="InterPro" id="IPR032689">
    <property type="entry name" value="TraG-D_C"/>
</dbReference>
<name>A0A0G0D7C6_9BACT</name>
<dbReference type="InterPro" id="IPR058441">
    <property type="entry name" value="DUF8128"/>
</dbReference>
<dbReference type="PANTHER" id="PTHR30121">
    <property type="entry name" value="UNCHARACTERIZED PROTEIN YJGR-RELATED"/>
    <property type="match status" value="1"/>
</dbReference>
<dbReference type="Pfam" id="PF26449">
    <property type="entry name" value="DUF8128"/>
    <property type="match status" value="1"/>
</dbReference>
<protein>
    <submittedName>
        <fullName evidence="6">Uncharacterized protein</fullName>
    </submittedName>
</protein>
<dbReference type="Pfam" id="PF01935">
    <property type="entry name" value="DUF87"/>
    <property type="match status" value="1"/>
</dbReference>
<dbReference type="SUPFAM" id="SSF52540">
    <property type="entry name" value="P-loop containing nucleoside triphosphate hydrolases"/>
    <property type="match status" value="1"/>
</dbReference>
<evidence type="ECO:0000313" key="6">
    <source>
        <dbReference type="EMBL" id="KKP89178.1"/>
    </source>
</evidence>
<dbReference type="PATRIC" id="fig|1618333.3.peg.10"/>
<feature type="transmembrane region" description="Helical" evidence="2">
    <location>
        <begin position="6"/>
        <end position="27"/>
    </location>
</feature>
<evidence type="ECO:0000313" key="7">
    <source>
        <dbReference type="Proteomes" id="UP000034316"/>
    </source>
</evidence>
<dbReference type="EMBL" id="LBRB01000001">
    <property type="protein sequence ID" value="KKP89178.1"/>
    <property type="molecule type" value="Genomic_DNA"/>
</dbReference>
<keyword evidence="2" id="KW-0472">Membrane</keyword>
<keyword evidence="2" id="KW-1133">Transmembrane helix</keyword>
<dbReference type="STRING" id="1618333.UR93_C0001G0010"/>
<dbReference type="CDD" id="cd01127">
    <property type="entry name" value="TrwB_TraG_TraD_VirD4"/>
    <property type="match status" value="1"/>
</dbReference>
<feature type="region of interest" description="Disordered" evidence="1">
    <location>
        <begin position="792"/>
        <end position="819"/>
    </location>
</feature>
<evidence type="ECO:0000259" key="3">
    <source>
        <dbReference type="Pfam" id="PF01935"/>
    </source>
</evidence>
<keyword evidence="2" id="KW-0812">Transmembrane</keyword>
<sequence length="888" mass="100111">MPFLTIVIIALIVYVSIIGIGILWWMIIKNNRSISQTDDKKYILLEILVPKNNEKGPLAAESMFASMHGIFQEAIESQEKLSFEIASKGKFIIFYAHIPAHLKDFIEGQIYSQYPTVEISEVKDYASVVMRDPNQKAIVGTELKLNKDYVFPIKTFLNFEVDPLSSITGMLSKIEEGEQLWIQIIVQPIADDWQDRGVKYVKSVKETGKGPESLEFKKELKKRLSSLSKDLAQSAKGVFASSSDSASKDSGGKDIVLPGPVEAALSGINEKITKLGFLTTIRIVCISNDEELSKNKLNGLVGAFKQFNTVNLNGFGIKEILSGQEILEEYILRKTNVNAFVLNIEELASIYHLPNISVETPLISWAGSKKGEPPSNLPIKSEGEKNIVPIGETNFRNYRMQFGIKQKDRRLHIYTIGKTGTGKSTMLENMIIDDILSGRGVAVVDPHGDLIDHVLEFVPDSRIDDVVYFSPADREYPVGFNLLENVDPDLKNVVASGVVGIFKKIFGESWGPRLEYILRNAVLSLLDYPDATMLEIIKILIDKSFRKKVLEYVKDPVLLDFWLNEYDKYDQKFRTEAVAPIQNKVGQFLSTTTIRNIVGQPESTINLNNIMDERKILLIDLSIGKIGEDTAALLGSMMITKIQLSAMQRAHISEAERVDFYLYVDEFQNFATDSFATILSEARKYHLNLVMTNQYIAQMPEIVKEAIFGNVGTLISFRVGAGDSEALVKEFEPIFDSNDLVNLANYNIYVKMAIDGVTSPAFSAVSLAPKKEGYHNRDKIINRSREQYAKSREEVEQRQSDVSGHFDDDQNVSDKSKGNKITKIDDNIYQQDGETFFNDDKGNRWYIQSKTKDQRSKTKKLPKEEKINTITEDKIDLENDLLLPLDKL</sequence>
<evidence type="ECO:0000259" key="4">
    <source>
        <dbReference type="Pfam" id="PF12696"/>
    </source>
</evidence>
<dbReference type="InterPro" id="IPR051162">
    <property type="entry name" value="T4SS_component"/>
</dbReference>
<organism evidence="6 7">
    <name type="scientific">Berkelbacteria bacterium GW2011_GWA2_35_9</name>
    <dbReference type="NCBI Taxonomy" id="1618333"/>
    <lineage>
        <taxon>Bacteria</taxon>
        <taxon>Candidatus Berkelbacteria</taxon>
    </lineage>
</organism>
<reference evidence="6 7" key="1">
    <citation type="journal article" date="2015" name="Nature">
        <title>rRNA introns, odd ribosomes, and small enigmatic genomes across a large radiation of phyla.</title>
        <authorList>
            <person name="Brown C.T."/>
            <person name="Hug L.A."/>
            <person name="Thomas B.C."/>
            <person name="Sharon I."/>
            <person name="Castelle C.J."/>
            <person name="Singh A."/>
            <person name="Wilkins M.J."/>
            <person name="Williams K.H."/>
            <person name="Banfield J.F."/>
        </authorList>
    </citation>
    <scope>NUCLEOTIDE SEQUENCE [LARGE SCALE GENOMIC DNA]</scope>
</reference>
<feature type="domain" description="TraD/TraG TraM recognition site" evidence="4">
    <location>
        <begin position="660"/>
        <end position="720"/>
    </location>
</feature>
<dbReference type="InterPro" id="IPR027417">
    <property type="entry name" value="P-loop_NTPase"/>
</dbReference>
<dbReference type="AlphaFoldDB" id="A0A0G0D7C6"/>
<proteinExistence type="predicted"/>
<feature type="domain" description="Helicase HerA central" evidence="3">
    <location>
        <begin position="411"/>
        <end position="626"/>
    </location>
</feature>
<dbReference type="Pfam" id="PF12696">
    <property type="entry name" value="TraG-D_C"/>
    <property type="match status" value="1"/>
</dbReference>
<gene>
    <name evidence="6" type="ORF">UR93_C0001G0010</name>
</gene>
<evidence type="ECO:0000256" key="1">
    <source>
        <dbReference type="SAM" id="MobiDB-lite"/>
    </source>
</evidence>
<dbReference type="PANTHER" id="PTHR30121:SF11">
    <property type="entry name" value="AAA+ ATPASE DOMAIN-CONTAINING PROTEIN"/>
    <property type="match status" value="1"/>
</dbReference>
<accession>A0A0G0D7C6</accession>
<dbReference type="InterPro" id="IPR002789">
    <property type="entry name" value="HerA_central"/>
</dbReference>
<dbReference type="Gene3D" id="3.40.50.300">
    <property type="entry name" value="P-loop containing nucleotide triphosphate hydrolases"/>
    <property type="match status" value="2"/>
</dbReference>
<dbReference type="Proteomes" id="UP000034316">
    <property type="component" value="Unassembled WGS sequence"/>
</dbReference>
<comment type="caution">
    <text evidence="6">The sequence shown here is derived from an EMBL/GenBank/DDBJ whole genome shotgun (WGS) entry which is preliminary data.</text>
</comment>
<feature type="domain" description="DUF8128" evidence="5">
    <location>
        <begin position="36"/>
        <end position="365"/>
    </location>
</feature>